<comment type="caution">
    <text evidence="17">The sequence shown here is derived from an EMBL/GenBank/DDBJ whole genome shotgun (WGS) entry which is preliminary data.</text>
</comment>
<dbReference type="GO" id="GO:0008965">
    <property type="term" value="F:phosphoenolpyruvate-protein phosphotransferase activity"/>
    <property type="evidence" value="ECO:0007669"/>
    <property type="project" value="UniProtKB-EC"/>
</dbReference>
<dbReference type="Pfam" id="PF02896">
    <property type="entry name" value="PEP-utilizers_C"/>
    <property type="match status" value="1"/>
</dbReference>
<dbReference type="GO" id="GO:0046872">
    <property type="term" value="F:metal ion binding"/>
    <property type="evidence" value="ECO:0007669"/>
    <property type="project" value="UniProtKB-KW"/>
</dbReference>
<keyword evidence="8" id="KW-0597">Phosphoprotein</keyword>
<evidence type="ECO:0000313" key="18">
    <source>
        <dbReference type="Proteomes" id="UP000273252"/>
    </source>
</evidence>
<dbReference type="PROSITE" id="PS51094">
    <property type="entry name" value="PTS_EIIA_TYPE_2"/>
    <property type="match status" value="1"/>
</dbReference>
<dbReference type="InterPro" id="IPR035895">
    <property type="entry name" value="HPr-like_sf"/>
</dbReference>
<comment type="catalytic activity">
    <reaction evidence="1">
        <text>L-histidyl-[protein] + phosphoenolpyruvate = N(pros)-phospho-L-histidyl-[protein] + pyruvate</text>
        <dbReference type="Rhea" id="RHEA:23880"/>
        <dbReference type="Rhea" id="RHEA-COMP:9745"/>
        <dbReference type="Rhea" id="RHEA-COMP:9746"/>
        <dbReference type="ChEBI" id="CHEBI:15361"/>
        <dbReference type="ChEBI" id="CHEBI:29979"/>
        <dbReference type="ChEBI" id="CHEBI:58702"/>
        <dbReference type="ChEBI" id="CHEBI:64837"/>
        <dbReference type="EC" id="2.7.3.9"/>
    </reaction>
</comment>
<dbReference type="InterPro" id="IPR002178">
    <property type="entry name" value="PTS_EIIA_type-2_dom"/>
</dbReference>
<dbReference type="Gene3D" id="1.10.274.10">
    <property type="entry name" value="PtsI, HPr-binding domain"/>
    <property type="match status" value="1"/>
</dbReference>
<dbReference type="PRINTS" id="PR00107">
    <property type="entry name" value="PHOSPHOCPHPR"/>
</dbReference>
<dbReference type="InterPro" id="IPR040442">
    <property type="entry name" value="Pyrv_kinase-like_dom_sf"/>
</dbReference>
<evidence type="ECO:0000256" key="14">
    <source>
        <dbReference type="ARBA" id="ARBA00022842"/>
    </source>
</evidence>
<dbReference type="GO" id="GO:0005737">
    <property type="term" value="C:cytoplasm"/>
    <property type="evidence" value="ECO:0007669"/>
    <property type="project" value="UniProtKB-SubCell"/>
</dbReference>
<dbReference type="InterPro" id="IPR008731">
    <property type="entry name" value="PTS_EIN"/>
</dbReference>
<dbReference type="PRINTS" id="PR01736">
    <property type="entry name" value="PHPHTRNFRASE"/>
</dbReference>
<dbReference type="Gene3D" id="3.20.20.60">
    <property type="entry name" value="Phosphoenolpyruvate-binding domains"/>
    <property type="match status" value="1"/>
</dbReference>
<dbReference type="EC" id="2.7.3.9" evidence="17"/>
<dbReference type="Pfam" id="PF05524">
    <property type="entry name" value="PEP-utilisers_N"/>
    <property type="match status" value="1"/>
</dbReference>
<evidence type="ECO:0000256" key="6">
    <source>
        <dbReference type="ARBA" id="ARBA00022448"/>
    </source>
</evidence>
<evidence type="ECO:0000256" key="11">
    <source>
        <dbReference type="ARBA" id="ARBA00022683"/>
    </source>
</evidence>
<dbReference type="SUPFAM" id="SSF51621">
    <property type="entry name" value="Phosphoenolpyruvate/pyruvate domain"/>
    <property type="match status" value="1"/>
</dbReference>
<keyword evidence="18" id="KW-1185">Reference proteome</keyword>
<evidence type="ECO:0000256" key="1">
    <source>
        <dbReference type="ARBA" id="ARBA00000683"/>
    </source>
</evidence>
<sequence>MNKIEFICPLANGIHARPAKEIELRASQFAADIRLLNKTKNKVANAKSVLSLISADILLNDECCLEFTGVDAESAQAFFSAFIEDELAGIDGDVEGGVDGKNDETNEFSGHAHGKQAKALPVFLEQSAPKLLRGTAASTGIGAGKAVVIQQVDLLTLAPNYGTESASEIQTKLDFGLKTLADRLQSQLDSSDAGDSDACNIVEAHLKITQDSELAHALLKHAQTVMNGNNAMRSIALACCDLCEPLEASSSEYLRERALDIKDICLQLASICYGVELVTTPKIESDSVIVSPTLLTPSQLLALPKESIKGLIMGEGGTTSHTIILARSFAIPTLVGIESLTEHVVSNQDLVVDAIHGVLILESNSQTETFYRLEQDKLARIEAKNAAFKHTAVTTEDGQTLDVLANIVTSEEIAGTLNAGADGVGLFRTEMLFCERATPPSEEEQFQHYVSVVQASAGKKVVIRTLDIGGDKPCEYMGFPQEENPFLGYRAIRMYPEYLSIIESQFRALVRASSAGEVSIMVPMIANLDEVRWCHELLMKVTSDLLNEGHQLGCVKLGVMAEVPSIAYLLKQASHYIDFISIGSNDLTQYFFACDRGNQAIAHLYDHLNPAFLAFVRDIITRAQQAGIAVSLCGEMAADAKAQPLLLGAGLRQFSMAASKVASSKRRLAQLNTRHCETLLNEVVELESGVQVASSVEAFLNQGQALPTLDTSLVFTQRDVSSKAEAIKLLTDNLEVNERAPNAQAVEQAIWDREAVFSTALGFSVAIPHCKSSHVSHNSVSVVTLNEKIAWGDDVDVDLIIMLTVTDEGKDTHMKVFSKIARKLMHEEFRQSLKQAKEPSEVIDILTKTLEA</sequence>
<dbReference type="InterPro" id="IPR015813">
    <property type="entry name" value="Pyrv/PenolPyrv_kinase-like_dom"/>
</dbReference>
<dbReference type="PROSITE" id="PS51350">
    <property type="entry name" value="PTS_HPR_DOM"/>
    <property type="match status" value="1"/>
</dbReference>
<dbReference type="GO" id="GO:0008982">
    <property type="term" value="F:protein-N(PI)-phosphohistidine-sugar phosphotransferase activity"/>
    <property type="evidence" value="ECO:0007669"/>
    <property type="project" value="InterPro"/>
</dbReference>
<evidence type="ECO:0000256" key="4">
    <source>
        <dbReference type="ARBA" id="ARBA00004496"/>
    </source>
</evidence>
<evidence type="ECO:0000256" key="9">
    <source>
        <dbReference type="ARBA" id="ARBA00022597"/>
    </source>
</evidence>
<comment type="similarity">
    <text evidence="5">Belongs to the PEP-utilizing enzyme family.</text>
</comment>
<dbReference type="Proteomes" id="UP000273252">
    <property type="component" value="Unassembled WGS sequence"/>
</dbReference>
<keyword evidence="7" id="KW-0963">Cytoplasm</keyword>
<comment type="cofactor">
    <cofactor evidence="3">
        <name>Mg(2+)</name>
        <dbReference type="ChEBI" id="CHEBI:18420"/>
    </cofactor>
</comment>
<protein>
    <submittedName>
        <fullName evidence="17">Phosphoenolpyruvate--protein phosphotransferase</fullName>
        <ecNumber evidence="17">2.7.3.9</ecNumber>
    </submittedName>
</protein>
<feature type="domain" description="HPr" evidence="16">
    <location>
        <begin position="1"/>
        <end position="91"/>
    </location>
</feature>
<dbReference type="InterPro" id="IPR016152">
    <property type="entry name" value="PTrfase/Anion_transptr"/>
</dbReference>
<dbReference type="InterPro" id="IPR006318">
    <property type="entry name" value="PTS_EI-like"/>
</dbReference>
<dbReference type="InterPro" id="IPR036637">
    <property type="entry name" value="Phosphohistidine_dom_sf"/>
</dbReference>
<dbReference type="InterPro" id="IPR036618">
    <property type="entry name" value="PtsI_HPr-bd_sf"/>
</dbReference>
<dbReference type="Gene3D" id="3.30.1340.10">
    <property type="entry name" value="HPr-like"/>
    <property type="match status" value="1"/>
</dbReference>
<evidence type="ECO:0000256" key="7">
    <source>
        <dbReference type="ARBA" id="ARBA00022490"/>
    </source>
</evidence>
<dbReference type="NCBIfam" id="TIGR01417">
    <property type="entry name" value="PTS_I_fam"/>
    <property type="match status" value="1"/>
</dbReference>
<dbReference type="Gene3D" id="3.40.930.10">
    <property type="entry name" value="Mannitol-specific EII, Chain A"/>
    <property type="match status" value="1"/>
</dbReference>
<dbReference type="Pfam" id="PF00381">
    <property type="entry name" value="PTS-HPr"/>
    <property type="match status" value="1"/>
</dbReference>
<dbReference type="GO" id="GO:0016301">
    <property type="term" value="F:kinase activity"/>
    <property type="evidence" value="ECO:0007669"/>
    <property type="project" value="UniProtKB-KW"/>
</dbReference>
<dbReference type="InterPro" id="IPR050499">
    <property type="entry name" value="PEP-utilizing_PTS_enzyme"/>
</dbReference>
<evidence type="ECO:0000259" key="16">
    <source>
        <dbReference type="PROSITE" id="PS51350"/>
    </source>
</evidence>
<dbReference type="CDD" id="cd00211">
    <property type="entry name" value="PTS_IIA_fru"/>
    <property type="match status" value="1"/>
</dbReference>
<comment type="subcellular location">
    <subcellularLocation>
        <location evidence="4">Cytoplasm</location>
    </subcellularLocation>
</comment>
<organism evidence="17 18">
    <name type="scientific">Vibrio sinensis</name>
    <dbReference type="NCBI Taxonomy" id="2302434"/>
    <lineage>
        <taxon>Bacteria</taxon>
        <taxon>Pseudomonadati</taxon>
        <taxon>Pseudomonadota</taxon>
        <taxon>Gammaproteobacteria</taxon>
        <taxon>Vibrionales</taxon>
        <taxon>Vibrionaceae</taxon>
        <taxon>Vibrio</taxon>
    </lineage>
</organism>
<evidence type="ECO:0000256" key="3">
    <source>
        <dbReference type="ARBA" id="ARBA00001946"/>
    </source>
</evidence>
<dbReference type="OrthoDB" id="9765468at2"/>
<dbReference type="InterPro" id="IPR000121">
    <property type="entry name" value="PEP_util_C"/>
</dbReference>
<keyword evidence="10 17" id="KW-0808">Transferase</keyword>
<dbReference type="SUPFAM" id="SSF52009">
    <property type="entry name" value="Phosphohistidine domain"/>
    <property type="match status" value="1"/>
</dbReference>
<dbReference type="Gene3D" id="3.50.30.10">
    <property type="entry name" value="Phosphohistidine domain"/>
    <property type="match status" value="1"/>
</dbReference>
<keyword evidence="13" id="KW-0418">Kinase</keyword>
<dbReference type="NCBIfam" id="TIGR00848">
    <property type="entry name" value="fruA"/>
    <property type="match status" value="1"/>
</dbReference>
<evidence type="ECO:0000256" key="12">
    <source>
        <dbReference type="ARBA" id="ARBA00022723"/>
    </source>
</evidence>
<dbReference type="PANTHER" id="PTHR46244">
    <property type="entry name" value="PHOSPHOENOLPYRUVATE-PROTEIN PHOSPHOTRANSFERASE"/>
    <property type="match status" value="1"/>
</dbReference>
<keyword evidence="9" id="KW-0762">Sugar transport</keyword>
<dbReference type="InterPro" id="IPR000032">
    <property type="entry name" value="HPr-like"/>
</dbReference>
<keyword evidence="14" id="KW-0460">Magnesium</keyword>
<dbReference type="RefSeq" id="WP_120029030.1">
    <property type="nucleotide sequence ID" value="NZ_QVMU01000001.1"/>
</dbReference>
<comment type="catalytic activity">
    <reaction evidence="2">
        <text>D-fructose(out) + N(pros)-phospho-L-histidyl-[protein] = D-fructose 1-phosphate(in) + L-histidyl-[protein]</text>
        <dbReference type="Rhea" id="RHEA:49252"/>
        <dbReference type="Rhea" id="RHEA-COMP:9745"/>
        <dbReference type="Rhea" id="RHEA-COMP:9746"/>
        <dbReference type="ChEBI" id="CHEBI:29979"/>
        <dbReference type="ChEBI" id="CHEBI:37721"/>
        <dbReference type="ChEBI" id="CHEBI:58674"/>
        <dbReference type="ChEBI" id="CHEBI:64837"/>
        <dbReference type="EC" id="2.7.1.202"/>
    </reaction>
</comment>
<reference evidence="17 18" key="1">
    <citation type="submission" date="2018-08" db="EMBL/GenBank/DDBJ databases">
        <title>Vibrio isolated from the Eastern China Marginal Seas.</title>
        <authorList>
            <person name="Li Y."/>
        </authorList>
    </citation>
    <scope>NUCLEOTIDE SEQUENCE [LARGE SCALE GENOMIC DNA]</scope>
    <source>
        <strain evidence="17 18">BEI233</strain>
    </source>
</reference>
<dbReference type="Pfam" id="PF00359">
    <property type="entry name" value="PTS_EIIA_2"/>
    <property type="match status" value="1"/>
</dbReference>
<dbReference type="Pfam" id="PF00391">
    <property type="entry name" value="PEP-utilizers"/>
    <property type="match status" value="1"/>
</dbReference>
<evidence type="ECO:0000256" key="8">
    <source>
        <dbReference type="ARBA" id="ARBA00022553"/>
    </source>
</evidence>
<evidence type="ECO:0000313" key="17">
    <source>
        <dbReference type="EMBL" id="RJX75274.1"/>
    </source>
</evidence>
<evidence type="ECO:0000256" key="2">
    <source>
        <dbReference type="ARBA" id="ARBA00001401"/>
    </source>
</evidence>
<dbReference type="InterPro" id="IPR004715">
    <property type="entry name" value="PTS_IIA_fruc"/>
</dbReference>
<proteinExistence type="inferred from homology"/>
<dbReference type="SUPFAM" id="SSF55594">
    <property type="entry name" value="HPr-like"/>
    <property type="match status" value="1"/>
</dbReference>
<keyword evidence="12" id="KW-0479">Metal-binding</keyword>
<dbReference type="CDD" id="cd00367">
    <property type="entry name" value="PTS-HPr_like"/>
    <property type="match status" value="1"/>
</dbReference>
<dbReference type="GO" id="GO:0009401">
    <property type="term" value="P:phosphoenolpyruvate-dependent sugar phosphotransferase system"/>
    <property type="evidence" value="ECO:0007669"/>
    <property type="project" value="UniProtKB-KW"/>
</dbReference>
<accession>A0A3A6R1T3</accession>
<dbReference type="EMBL" id="QVMU01000001">
    <property type="protein sequence ID" value="RJX75274.1"/>
    <property type="molecule type" value="Genomic_DNA"/>
</dbReference>
<dbReference type="AlphaFoldDB" id="A0A3A6R1T3"/>
<dbReference type="SUPFAM" id="SSF47831">
    <property type="entry name" value="Enzyme I of the PEP:sugar phosphotransferase system HPr-binding (sub)domain"/>
    <property type="match status" value="1"/>
</dbReference>
<name>A0A3A6R1T3_9VIBR</name>
<dbReference type="InterPro" id="IPR008279">
    <property type="entry name" value="PEP-util_enz_mobile_dom"/>
</dbReference>
<evidence type="ECO:0000256" key="13">
    <source>
        <dbReference type="ARBA" id="ARBA00022777"/>
    </source>
</evidence>
<evidence type="ECO:0000256" key="5">
    <source>
        <dbReference type="ARBA" id="ARBA00007837"/>
    </source>
</evidence>
<keyword evidence="11" id="KW-0598">Phosphotransferase system</keyword>
<keyword evidence="6" id="KW-0813">Transport</keyword>
<evidence type="ECO:0000259" key="15">
    <source>
        <dbReference type="PROSITE" id="PS51094"/>
    </source>
</evidence>
<dbReference type="GO" id="GO:0016020">
    <property type="term" value="C:membrane"/>
    <property type="evidence" value="ECO:0007669"/>
    <property type="project" value="InterPro"/>
</dbReference>
<evidence type="ECO:0000256" key="10">
    <source>
        <dbReference type="ARBA" id="ARBA00022679"/>
    </source>
</evidence>
<dbReference type="SUPFAM" id="SSF55804">
    <property type="entry name" value="Phoshotransferase/anion transport protein"/>
    <property type="match status" value="1"/>
</dbReference>
<keyword evidence="17" id="KW-0670">Pyruvate</keyword>
<dbReference type="PANTHER" id="PTHR46244:SF4">
    <property type="entry name" value="MULTIPHOSPHORYL TRANSFER PROTEIN 1-RELATED"/>
    <property type="match status" value="1"/>
</dbReference>
<gene>
    <name evidence="17" type="primary">ptsP</name>
    <name evidence="17" type="ORF">DZ860_00895</name>
</gene>
<feature type="domain" description="PTS EIIA type-2" evidence="15">
    <location>
        <begin position="707"/>
        <end position="849"/>
    </location>
</feature>